<feature type="chain" id="PRO_5018717544" evidence="1">
    <location>
        <begin position="21"/>
        <end position="779"/>
    </location>
</feature>
<dbReference type="InterPro" id="IPR029058">
    <property type="entry name" value="AB_hydrolase_fold"/>
</dbReference>
<dbReference type="RefSeq" id="WP_127075432.1">
    <property type="nucleotide sequence ID" value="NZ_CP032819.1"/>
</dbReference>
<feature type="domain" description="Dipeptidylpeptidase IV N-terminal" evidence="3">
    <location>
        <begin position="120"/>
        <end position="460"/>
    </location>
</feature>
<evidence type="ECO:0000313" key="4">
    <source>
        <dbReference type="EMBL" id="AZS31162.1"/>
    </source>
</evidence>
<protein>
    <submittedName>
        <fullName evidence="4">S9 family peptidase</fullName>
    </submittedName>
</protein>
<dbReference type="InterPro" id="IPR001375">
    <property type="entry name" value="Peptidase_S9_cat"/>
</dbReference>
<dbReference type="PANTHER" id="PTHR11731">
    <property type="entry name" value="PROTEASE FAMILY S9B,C DIPEPTIDYL-PEPTIDASE IV-RELATED"/>
    <property type="match status" value="1"/>
</dbReference>
<dbReference type="Pfam" id="PF00326">
    <property type="entry name" value="Peptidase_S9"/>
    <property type="match status" value="1"/>
</dbReference>
<evidence type="ECO:0000313" key="5">
    <source>
        <dbReference type="Proteomes" id="UP000270673"/>
    </source>
</evidence>
<dbReference type="InterPro" id="IPR050278">
    <property type="entry name" value="Serine_Prot_S9B/DPPIV"/>
</dbReference>
<dbReference type="Pfam" id="PF00930">
    <property type="entry name" value="DPPIV_N"/>
    <property type="match status" value="1"/>
</dbReference>
<dbReference type="Proteomes" id="UP000270673">
    <property type="component" value="Chromosome"/>
</dbReference>
<dbReference type="AlphaFoldDB" id="A0A3Q9IQA1"/>
<dbReference type="GO" id="GO:0008239">
    <property type="term" value="F:dipeptidyl-peptidase activity"/>
    <property type="evidence" value="ECO:0007669"/>
    <property type="project" value="TreeGrafter"/>
</dbReference>
<feature type="signal peptide" evidence="1">
    <location>
        <begin position="1"/>
        <end position="20"/>
    </location>
</feature>
<keyword evidence="1" id="KW-0732">Signal</keyword>
<evidence type="ECO:0000259" key="3">
    <source>
        <dbReference type="Pfam" id="PF00930"/>
    </source>
</evidence>
<dbReference type="PANTHER" id="PTHR11731:SF193">
    <property type="entry name" value="DIPEPTIDYL PEPTIDASE 9"/>
    <property type="match status" value="1"/>
</dbReference>
<dbReference type="OrthoDB" id="9812921at2"/>
<dbReference type="GO" id="GO:0008236">
    <property type="term" value="F:serine-type peptidase activity"/>
    <property type="evidence" value="ECO:0007669"/>
    <property type="project" value="InterPro"/>
</dbReference>
<gene>
    <name evidence="4" type="ORF">D8S85_17445</name>
</gene>
<dbReference type="Gene3D" id="3.40.50.1820">
    <property type="entry name" value="alpha/beta hydrolase"/>
    <property type="match status" value="1"/>
</dbReference>
<dbReference type="SUPFAM" id="SSF82171">
    <property type="entry name" value="DPP6 N-terminal domain-like"/>
    <property type="match status" value="1"/>
</dbReference>
<sequence length="779" mass="90676">MRTKYIIMLLLLVAGSSVCAQQKANFKLADRFSSRNFRSADRNSMSIYPMYINDGECFWYSFTTEDGKRYYHVNPEKKEKRLLFNPEKLFGFLNKETHEVCDAKDFTFQGLEFDKKGSSFTFDYAKHKYRYDMKTEEVTKLDTVINKGFGESWKKYSPDSTYILFAQCHNLYVMGNKDKGKDTTKVQLTSDGEKYFSYFKEEEEVGTDTFPAAPVAVWMKDSKKVYALREDTRHVDELFLVDVMETPRPKVKTYKYSMAGDQKLEKYVLTVIDVETKEVKTIDTDHWQDQYVDVLYTSKDGNKIYFDRKTRAFDEQEVCVADLTTGEVKTLIHEIDKPFMDYKMANIMFLNDGKDIIYRSERTGWGHYYLYDNEGNFKNAITSGEWVAGPCSDIDTVGRTLYFYALGKDKNIDPYYYIPCKVNIDKPESLTQLTFDNTNHQVHFSKSFKYFVDTYERVDMVPRIVLRNRKGKEIMELEKPDIRRALEMGWKAPERFKVKAADGMTDLYGVMWKPFDFDSTKVYPIISSVYPGPFYEYVPTQFRLIHDDNTRLAQSGFIVIAVGHRGGTPMRGKFYHTYSHGRLRDYPLADDKYAIEQLADRYPFIDATKVGIYGHSGGGFMSTAAICTYSDFYKAAVSSAGNHDNTIYNHWWGETHNGVKEEKKVIKDSVNGDRTESMFKFKVGTNMELAKRYKGGLLLIHGWMDDNVHPAHSLRMVDALIKADKNFDMIILPRSNHGFSGAENTFYEHKMWFHFARILLGDNTGDYYYEVEQYKNADR</sequence>
<dbReference type="EMBL" id="CP032819">
    <property type="protein sequence ID" value="AZS31162.1"/>
    <property type="molecule type" value="Genomic_DNA"/>
</dbReference>
<name>A0A3Q9IQA1_9BACT</name>
<keyword evidence="5" id="KW-1185">Reference proteome</keyword>
<dbReference type="Gene3D" id="2.140.10.30">
    <property type="entry name" value="Dipeptidylpeptidase IV, N-terminal domain"/>
    <property type="match status" value="1"/>
</dbReference>
<evidence type="ECO:0000259" key="2">
    <source>
        <dbReference type="Pfam" id="PF00326"/>
    </source>
</evidence>
<dbReference type="SUPFAM" id="SSF53474">
    <property type="entry name" value="alpha/beta-Hydrolases"/>
    <property type="match status" value="1"/>
</dbReference>
<reference evidence="4 5" key="1">
    <citation type="submission" date="2018-10" db="EMBL/GenBank/DDBJ databases">
        <title>Butyricimonas faecalis sp. nov., isolated from human faeces and emended description of the genus Butyricimonas.</title>
        <authorList>
            <person name="Le Roy T."/>
            <person name="Van der Smissen P."/>
            <person name="Paquot A."/>
            <person name="Delzenne N."/>
            <person name="Muccioli G."/>
            <person name="Collet J.-F."/>
            <person name="Cani P.D."/>
        </authorList>
    </citation>
    <scope>NUCLEOTIDE SEQUENCE [LARGE SCALE GENOMIC DNA]</scope>
    <source>
        <strain evidence="4 5">H184</strain>
    </source>
</reference>
<dbReference type="GO" id="GO:0006508">
    <property type="term" value="P:proteolysis"/>
    <property type="evidence" value="ECO:0007669"/>
    <property type="project" value="InterPro"/>
</dbReference>
<feature type="domain" description="Peptidase S9 prolyl oligopeptidase catalytic" evidence="2">
    <location>
        <begin position="552"/>
        <end position="759"/>
    </location>
</feature>
<accession>A0A3Q9IQA1</accession>
<proteinExistence type="predicted"/>
<organism evidence="4 5">
    <name type="scientific">Butyricimonas faecalis</name>
    <dbReference type="NCBI Taxonomy" id="2093856"/>
    <lineage>
        <taxon>Bacteria</taxon>
        <taxon>Pseudomonadati</taxon>
        <taxon>Bacteroidota</taxon>
        <taxon>Bacteroidia</taxon>
        <taxon>Bacteroidales</taxon>
        <taxon>Odoribacteraceae</taxon>
        <taxon>Butyricimonas</taxon>
    </lineage>
</organism>
<dbReference type="KEGG" id="buy:D8S85_17445"/>
<dbReference type="InterPro" id="IPR002469">
    <property type="entry name" value="Peptidase_S9B_N"/>
</dbReference>
<evidence type="ECO:0000256" key="1">
    <source>
        <dbReference type="SAM" id="SignalP"/>
    </source>
</evidence>